<dbReference type="AlphaFoldDB" id="A0A369TQC8"/>
<accession>A0A369TQC8</accession>
<dbReference type="RefSeq" id="WP_114510119.1">
    <property type="nucleotide sequence ID" value="NZ_QPMK01000003.1"/>
</dbReference>
<feature type="transmembrane region" description="Helical" evidence="1">
    <location>
        <begin position="134"/>
        <end position="153"/>
    </location>
</feature>
<sequence length="289" mass="32002">MISTAHQKLRLCILMGAPVSLSVKDFLGLLRDRTSWTFIVLVLLGLAVGDPFAMLGQTSLWQILLFWPAAVLIYLALITAGLTVCSPLARRWPDLPVPLPLISVFATLPGVIIGDRIAAALSGGARFVALDGRMLLLFGLVQVFETVFFLFVLNQTAYWQNRSDAAQPRAAATDGDGDRTLVIGAERVPVARVLHIEAREHYVRVTLDGESITQRARLSDIVAQTAPEDGVQPHRSWWVSKRAAHEVMRDGTRHVMKLTDDTLVPVARTRLGEVQTWVARHIQRPQSDY</sequence>
<gene>
    <name evidence="3" type="ORF">DU478_06520</name>
</gene>
<dbReference type="OrthoDB" id="7028951at2"/>
<dbReference type="Proteomes" id="UP000253977">
    <property type="component" value="Unassembled WGS sequence"/>
</dbReference>
<feature type="transmembrane region" description="Helical" evidence="1">
    <location>
        <begin position="95"/>
        <end position="113"/>
    </location>
</feature>
<organism evidence="3 4">
    <name type="scientific">Thalassococcus profundi</name>
    <dbReference type="NCBI Taxonomy" id="2282382"/>
    <lineage>
        <taxon>Bacteria</taxon>
        <taxon>Pseudomonadati</taxon>
        <taxon>Pseudomonadota</taxon>
        <taxon>Alphaproteobacteria</taxon>
        <taxon>Rhodobacterales</taxon>
        <taxon>Roseobacteraceae</taxon>
        <taxon>Thalassococcus</taxon>
    </lineage>
</organism>
<evidence type="ECO:0000313" key="4">
    <source>
        <dbReference type="Proteomes" id="UP000253977"/>
    </source>
</evidence>
<keyword evidence="4" id="KW-1185">Reference proteome</keyword>
<dbReference type="Gene3D" id="2.40.50.1020">
    <property type="entry name" value="LytTr DNA-binding domain"/>
    <property type="match status" value="1"/>
</dbReference>
<keyword evidence="1" id="KW-0812">Transmembrane</keyword>
<dbReference type="EMBL" id="QPMK01000003">
    <property type="protein sequence ID" value="RDD67370.1"/>
    <property type="molecule type" value="Genomic_DNA"/>
</dbReference>
<evidence type="ECO:0000259" key="2">
    <source>
        <dbReference type="PROSITE" id="PS50930"/>
    </source>
</evidence>
<reference evidence="3 4" key="1">
    <citation type="submission" date="2018-07" db="EMBL/GenBank/DDBJ databases">
        <title>Thalassococcus profundi sp. nov., a marine bacterium isolated from deep seawater of Okinawa Trough.</title>
        <authorList>
            <person name="Yu M."/>
        </authorList>
    </citation>
    <scope>NUCLEOTIDE SEQUENCE [LARGE SCALE GENOMIC DNA]</scope>
    <source>
        <strain evidence="3 4">WRAS1</strain>
    </source>
</reference>
<feature type="domain" description="HTH LytTR-type" evidence="2">
    <location>
        <begin position="188"/>
        <end position="280"/>
    </location>
</feature>
<feature type="transmembrane region" description="Helical" evidence="1">
    <location>
        <begin position="63"/>
        <end position="89"/>
    </location>
</feature>
<proteinExistence type="predicted"/>
<dbReference type="SMART" id="SM00850">
    <property type="entry name" value="LytTR"/>
    <property type="match status" value="1"/>
</dbReference>
<comment type="caution">
    <text evidence="3">The sequence shown here is derived from an EMBL/GenBank/DDBJ whole genome shotgun (WGS) entry which is preliminary data.</text>
</comment>
<keyword evidence="1" id="KW-0472">Membrane</keyword>
<name>A0A369TQC8_9RHOB</name>
<evidence type="ECO:0000256" key="1">
    <source>
        <dbReference type="SAM" id="Phobius"/>
    </source>
</evidence>
<protein>
    <submittedName>
        <fullName evidence="3">LytTR family transcriptional regulator</fullName>
    </submittedName>
</protein>
<dbReference type="Pfam" id="PF04397">
    <property type="entry name" value="LytTR"/>
    <property type="match status" value="1"/>
</dbReference>
<evidence type="ECO:0000313" key="3">
    <source>
        <dbReference type="EMBL" id="RDD67370.1"/>
    </source>
</evidence>
<dbReference type="PROSITE" id="PS50930">
    <property type="entry name" value="HTH_LYTTR"/>
    <property type="match status" value="1"/>
</dbReference>
<dbReference type="GO" id="GO:0003677">
    <property type="term" value="F:DNA binding"/>
    <property type="evidence" value="ECO:0007669"/>
    <property type="project" value="InterPro"/>
</dbReference>
<dbReference type="InterPro" id="IPR007492">
    <property type="entry name" value="LytTR_DNA-bd_dom"/>
</dbReference>
<keyword evidence="1" id="KW-1133">Transmembrane helix</keyword>
<feature type="transmembrane region" description="Helical" evidence="1">
    <location>
        <begin position="36"/>
        <end position="56"/>
    </location>
</feature>